<feature type="non-terminal residue" evidence="2">
    <location>
        <position position="72"/>
    </location>
</feature>
<feature type="domain" description="MADF" evidence="1">
    <location>
        <begin position="16"/>
        <end position="72"/>
    </location>
</feature>
<dbReference type="Pfam" id="PF10545">
    <property type="entry name" value="MADF_DNA_bdg"/>
    <property type="match status" value="1"/>
</dbReference>
<gene>
    <name evidence="2" type="ORF">BDFB_004025</name>
</gene>
<dbReference type="EMBL" id="QDEB01023506">
    <property type="protein sequence ID" value="RZC40736.1"/>
    <property type="molecule type" value="Genomic_DNA"/>
</dbReference>
<evidence type="ECO:0000259" key="1">
    <source>
        <dbReference type="PROSITE" id="PS51029"/>
    </source>
</evidence>
<name>A0A482W6M2_ASBVE</name>
<dbReference type="InterPro" id="IPR006578">
    <property type="entry name" value="MADF-dom"/>
</dbReference>
<evidence type="ECO:0000313" key="3">
    <source>
        <dbReference type="Proteomes" id="UP000292052"/>
    </source>
</evidence>
<dbReference type="OrthoDB" id="5803771at2759"/>
<dbReference type="AlphaFoldDB" id="A0A482W6M2"/>
<organism evidence="2 3">
    <name type="scientific">Asbolus verrucosus</name>
    <name type="common">Desert ironclad beetle</name>
    <dbReference type="NCBI Taxonomy" id="1661398"/>
    <lineage>
        <taxon>Eukaryota</taxon>
        <taxon>Metazoa</taxon>
        <taxon>Ecdysozoa</taxon>
        <taxon>Arthropoda</taxon>
        <taxon>Hexapoda</taxon>
        <taxon>Insecta</taxon>
        <taxon>Pterygota</taxon>
        <taxon>Neoptera</taxon>
        <taxon>Endopterygota</taxon>
        <taxon>Coleoptera</taxon>
        <taxon>Polyphaga</taxon>
        <taxon>Cucujiformia</taxon>
        <taxon>Tenebrionidae</taxon>
        <taxon>Pimeliinae</taxon>
        <taxon>Asbolus</taxon>
    </lineage>
</organism>
<protein>
    <submittedName>
        <fullName evidence="2">MADF DNA bdg domain containing protein</fullName>
    </submittedName>
</protein>
<comment type="caution">
    <text evidence="2">The sequence shown here is derived from an EMBL/GenBank/DDBJ whole genome shotgun (WGS) entry which is preliminary data.</text>
</comment>
<reference evidence="2 3" key="1">
    <citation type="submission" date="2017-03" db="EMBL/GenBank/DDBJ databases">
        <title>Genome of the blue death feigning beetle - Asbolus verrucosus.</title>
        <authorList>
            <person name="Rider S.D."/>
        </authorList>
    </citation>
    <scope>NUCLEOTIDE SEQUENCE [LARGE SCALE GENOMIC DNA]</scope>
    <source>
        <strain evidence="2">Butters</strain>
        <tissue evidence="2">Head and leg muscle</tissue>
    </source>
</reference>
<sequence>MQKARANNEKTVNTRLFIKEIKSRKPLWDQSNRNYHKEVLLEHWREIAAIFDIEVSTAKQKWKNLRDTFRIE</sequence>
<dbReference type="Proteomes" id="UP000292052">
    <property type="component" value="Unassembled WGS sequence"/>
</dbReference>
<dbReference type="PROSITE" id="PS51029">
    <property type="entry name" value="MADF"/>
    <property type="match status" value="1"/>
</dbReference>
<accession>A0A482W6M2</accession>
<keyword evidence="3" id="KW-1185">Reference proteome</keyword>
<evidence type="ECO:0000313" key="2">
    <source>
        <dbReference type="EMBL" id="RZC40736.1"/>
    </source>
</evidence>
<proteinExistence type="predicted"/>